<gene>
    <name evidence="1" type="ORF">BU25DRAFT_347287</name>
</gene>
<reference evidence="1" key="1">
    <citation type="journal article" date="2020" name="Stud. Mycol.">
        <title>101 Dothideomycetes genomes: a test case for predicting lifestyles and emergence of pathogens.</title>
        <authorList>
            <person name="Haridas S."/>
            <person name="Albert R."/>
            <person name="Binder M."/>
            <person name="Bloem J."/>
            <person name="Labutti K."/>
            <person name="Salamov A."/>
            <person name="Andreopoulos B."/>
            <person name="Baker S."/>
            <person name="Barry K."/>
            <person name="Bills G."/>
            <person name="Bluhm B."/>
            <person name="Cannon C."/>
            <person name="Castanera R."/>
            <person name="Culley D."/>
            <person name="Daum C."/>
            <person name="Ezra D."/>
            <person name="Gonzalez J."/>
            <person name="Henrissat B."/>
            <person name="Kuo A."/>
            <person name="Liang C."/>
            <person name="Lipzen A."/>
            <person name="Lutzoni F."/>
            <person name="Magnuson J."/>
            <person name="Mondo S."/>
            <person name="Nolan M."/>
            <person name="Ohm R."/>
            <person name="Pangilinan J."/>
            <person name="Park H.-J."/>
            <person name="Ramirez L."/>
            <person name="Alfaro M."/>
            <person name="Sun H."/>
            <person name="Tritt A."/>
            <person name="Yoshinaga Y."/>
            <person name="Zwiers L.-H."/>
            <person name="Turgeon B."/>
            <person name="Goodwin S."/>
            <person name="Spatafora J."/>
            <person name="Crous P."/>
            <person name="Grigoriev I."/>
        </authorList>
    </citation>
    <scope>NUCLEOTIDE SEQUENCE</scope>
    <source>
        <strain evidence="1">CBS 525.71</strain>
    </source>
</reference>
<sequence length="525" mass="59885">MESLLPGFPFDFSYDWRAVTAKAFVLFFLYLTVNVIYQLYFSPLSKLPGPKLAAVTLWYEIYYDVFKWGRYYVKIKEMHEKYGPIVRINPFELHVSDPSFIDTLYTRSAPRDKHAYMTGQFGNPLVTFSTDDHFHHRIRRAALNPFFSKQRVLGLQDLIWTHVEKLCGRLEEFKASERLLPSGNAFGCLTADVIIEYSMGHQQNALDDPDFAPLFTQAAKKFASMGVFTKHLPWIHTVMRALPQHWIAKASPEYGAMLAFRYLNNARVREVFDRKCKAGNGDADAKISRRRTIFDDLFDSELPSEEKSLERLSQESQLIVGAALDTTAHALNTTLFHLLATPSKLAKLKAELGKTTPDRRTHTPLPLLENLPYLSAVINEGLRLSYGVSSRNARLAHSPLLYESYVIPAFTPVSMSAPFTHHDESVFPDSYTFIPERWLDSNGEFGGKTPDGRPLDRFLMSFGKGARQCAGMNLAKAEMYITLTALVRRFDFELWESSRRDVDLVHDLFLPGVDRESKGVRVLVK</sequence>
<dbReference type="EMBL" id="MU006729">
    <property type="protein sequence ID" value="KAF2624794.1"/>
    <property type="molecule type" value="Genomic_DNA"/>
</dbReference>
<evidence type="ECO:0000313" key="1">
    <source>
        <dbReference type="EMBL" id="KAF2624794.1"/>
    </source>
</evidence>
<evidence type="ECO:0000313" key="2">
    <source>
        <dbReference type="Proteomes" id="UP000799754"/>
    </source>
</evidence>
<organism evidence="1 2">
    <name type="scientific">Macroventuria anomochaeta</name>
    <dbReference type="NCBI Taxonomy" id="301207"/>
    <lineage>
        <taxon>Eukaryota</taxon>
        <taxon>Fungi</taxon>
        <taxon>Dikarya</taxon>
        <taxon>Ascomycota</taxon>
        <taxon>Pezizomycotina</taxon>
        <taxon>Dothideomycetes</taxon>
        <taxon>Pleosporomycetidae</taxon>
        <taxon>Pleosporales</taxon>
        <taxon>Pleosporineae</taxon>
        <taxon>Didymellaceae</taxon>
        <taxon>Macroventuria</taxon>
    </lineage>
</organism>
<dbReference type="Proteomes" id="UP000799754">
    <property type="component" value="Unassembled WGS sequence"/>
</dbReference>
<comment type="caution">
    <text evidence="1">The sequence shown here is derived from an EMBL/GenBank/DDBJ whole genome shotgun (WGS) entry which is preliminary data.</text>
</comment>
<keyword evidence="2" id="KW-1185">Reference proteome</keyword>
<accession>A0ACB6RUI1</accession>
<proteinExistence type="predicted"/>
<protein>
    <submittedName>
        <fullName evidence="1">Cytochrome P450</fullName>
    </submittedName>
</protein>
<name>A0ACB6RUI1_9PLEO</name>